<dbReference type="GO" id="GO:0005886">
    <property type="term" value="C:plasma membrane"/>
    <property type="evidence" value="ECO:0007669"/>
    <property type="project" value="UniProtKB-SubCell"/>
</dbReference>
<evidence type="ECO:0000256" key="3">
    <source>
        <dbReference type="ARBA" id="ARBA00022475"/>
    </source>
</evidence>
<proteinExistence type="inferred from homology"/>
<keyword evidence="10" id="KW-1185">Reference proteome</keyword>
<dbReference type="GO" id="GO:0008360">
    <property type="term" value="P:regulation of cell shape"/>
    <property type="evidence" value="ECO:0007669"/>
    <property type="project" value="UniProtKB-KW"/>
</dbReference>
<evidence type="ECO:0000256" key="4">
    <source>
        <dbReference type="ARBA" id="ARBA00022692"/>
    </source>
</evidence>
<evidence type="ECO:0000256" key="2">
    <source>
        <dbReference type="ARBA" id="ARBA00007776"/>
    </source>
</evidence>
<comment type="subcellular location">
    <subcellularLocation>
        <location evidence="1">Cell membrane</location>
        <topology evidence="1">Multi-pass membrane protein</topology>
    </subcellularLocation>
</comment>
<dbReference type="NCBIfam" id="TIGR03426">
    <property type="entry name" value="shape_MreD"/>
    <property type="match status" value="1"/>
</dbReference>
<reference evidence="9" key="1">
    <citation type="submission" date="2023-07" db="EMBL/GenBank/DDBJ databases">
        <title>Between Cages and Wild: Unraveling the Impact of Captivity on Animal Microbiomes and Antimicrobial Resistance.</title>
        <authorList>
            <person name="Schmartz G.P."/>
            <person name="Rehner J."/>
            <person name="Schuff M.J."/>
            <person name="Becker S.L."/>
            <person name="Kravczyk M."/>
            <person name="Gurevich A."/>
            <person name="Francke R."/>
            <person name="Mueller R."/>
            <person name="Keller V."/>
            <person name="Keller A."/>
        </authorList>
    </citation>
    <scope>NUCLEOTIDE SEQUENCE</scope>
    <source>
        <strain evidence="9">S12M_St_49</strain>
    </source>
</reference>
<keyword evidence="7 8" id="KW-0472">Membrane</keyword>
<protein>
    <submittedName>
        <fullName evidence="9">Rod shape-determining protein MreD</fullName>
    </submittedName>
</protein>
<comment type="caution">
    <text evidence="9">The sequence shown here is derived from an EMBL/GenBank/DDBJ whole genome shotgun (WGS) entry which is preliminary data.</text>
</comment>
<feature type="transmembrane region" description="Helical" evidence="8">
    <location>
        <begin position="6"/>
        <end position="28"/>
    </location>
</feature>
<dbReference type="Proteomes" id="UP001168575">
    <property type="component" value="Unassembled WGS sequence"/>
</dbReference>
<evidence type="ECO:0000256" key="8">
    <source>
        <dbReference type="SAM" id="Phobius"/>
    </source>
</evidence>
<accession>A0AA43RH88</accession>
<dbReference type="Pfam" id="PF04093">
    <property type="entry name" value="MreD"/>
    <property type="match status" value="1"/>
</dbReference>
<organism evidence="9 10">
    <name type="scientific">Phoenicibacter congonensis</name>
    <dbReference type="NCBI Taxonomy" id="1944646"/>
    <lineage>
        <taxon>Bacteria</taxon>
        <taxon>Bacillati</taxon>
        <taxon>Actinomycetota</taxon>
        <taxon>Coriobacteriia</taxon>
        <taxon>Eggerthellales</taxon>
        <taxon>Eggerthellaceae</taxon>
        <taxon>Phoenicibacter</taxon>
    </lineage>
</organism>
<sequence>MDRRGLILVLSSVVVVLLQLIVSPAIPVGGTTFNFCLAFVVAVSLALNDSPKLVMCVILGIIMDLTQSGPVGAYTLIFLVSNFVCISVSANIASTEFPQKAVIAFITCAVANILHCLIVGVTSSGIAAAFLSGALWSLIFDGVLALIFLWILSKLVREKSMNPWSSRY</sequence>
<dbReference type="InterPro" id="IPR007227">
    <property type="entry name" value="Cell_shape_determining_MreD"/>
</dbReference>
<comment type="similarity">
    <text evidence="2">Belongs to the MreD family.</text>
</comment>
<keyword evidence="6 8" id="KW-1133">Transmembrane helix</keyword>
<feature type="transmembrane region" description="Helical" evidence="8">
    <location>
        <begin position="127"/>
        <end position="152"/>
    </location>
</feature>
<gene>
    <name evidence="9" type="primary">mreD</name>
    <name evidence="9" type="ORF">Q3982_02210</name>
</gene>
<name>A0AA43RH88_9ACTN</name>
<keyword evidence="4 8" id="KW-0812">Transmembrane</keyword>
<evidence type="ECO:0000256" key="5">
    <source>
        <dbReference type="ARBA" id="ARBA00022960"/>
    </source>
</evidence>
<feature type="transmembrane region" description="Helical" evidence="8">
    <location>
        <begin position="101"/>
        <end position="121"/>
    </location>
</feature>
<evidence type="ECO:0000256" key="7">
    <source>
        <dbReference type="ARBA" id="ARBA00023136"/>
    </source>
</evidence>
<evidence type="ECO:0000313" key="10">
    <source>
        <dbReference type="Proteomes" id="UP001168575"/>
    </source>
</evidence>
<feature type="transmembrane region" description="Helical" evidence="8">
    <location>
        <begin position="74"/>
        <end position="94"/>
    </location>
</feature>
<evidence type="ECO:0000313" key="9">
    <source>
        <dbReference type="EMBL" id="MDO4841474.1"/>
    </source>
</evidence>
<feature type="transmembrane region" description="Helical" evidence="8">
    <location>
        <begin position="35"/>
        <end position="62"/>
    </location>
</feature>
<evidence type="ECO:0000256" key="1">
    <source>
        <dbReference type="ARBA" id="ARBA00004651"/>
    </source>
</evidence>
<dbReference type="AlphaFoldDB" id="A0AA43RH88"/>
<keyword evidence="3" id="KW-1003">Cell membrane</keyword>
<keyword evidence="5" id="KW-0133">Cell shape</keyword>
<evidence type="ECO:0000256" key="6">
    <source>
        <dbReference type="ARBA" id="ARBA00022989"/>
    </source>
</evidence>
<dbReference type="EMBL" id="JAUMVS010000020">
    <property type="protein sequence ID" value="MDO4841474.1"/>
    <property type="molecule type" value="Genomic_DNA"/>
</dbReference>